<keyword evidence="1" id="KW-0812">Transmembrane</keyword>
<evidence type="ECO:0000256" key="1">
    <source>
        <dbReference type="SAM" id="Phobius"/>
    </source>
</evidence>
<evidence type="ECO:0000313" key="3">
    <source>
        <dbReference type="Proteomes" id="UP000006729"/>
    </source>
</evidence>
<dbReference type="SMR" id="A0A2K1YSP1"/>
<feature type="transmembrane region" description="Helical" evidence="1">
    <location>
        <begin position="77"/>
        <end position="110"/>
    </location>
</feature>
<sequence length="116" mass="13627">MDGWIREEGKEMEDEEVSGHGLVCKKIRFLNSLILFMENSFLADPTHANDFLSFLSLPVSFSQLCTKLCRSVLLFYAIWYVVINIGVSSFVFVFFFPLRSLFLFFFFIYMKNIIYS</sequence>
<dbReference type="Gramene" id="Potri.010G118500.1.v4.1">
    <property type="protein sequence ID" value="Potri.010G118500.1.v4.1"/>
    <property type="gene ID" value="Potri.010G118500.v4.1"/>
</dbReference>
<protein>
    <recommendedName>
        <fullName evidence="4">Transmembrane protein</fullName>
    </recommendedName>
</protein>
<dbReference type="EMBL" id="CM009299">
    <property type="protein sequence ID" value="PNT16049.1"/>
    <property type="molecule type" value="Genomic_DNA"/>
</dbReference>
<dbReference type="AlphaFoldDB" id="A0A2K1YSP1"/>
<dbReference type="Proteomes" id="UP000006729">
    <property type="component" value="Chromosome 10"/>
</dbReference>
<reference evidence="2 3" key="1">
    <citation type="journal article" date="2006" name="Science">
        <title>The genome of black cottonwood, Populus trichocarpa (Torr. &amp; Gray).</title>
        <authorList>
            <person name="Tuskan G.A."/>
            <person name="Difazio S."/>
            <person name="Jansson S."/>
            <person name="Bohlmann J."/>
            <person name="Grigoriev I."/>
            <person name="Hellsten U."/>
            <person name="Putnam N."/>
            <person name="Ralph S."/>
            <person name="Rombauts S."/>
            <person name="Salamov A."/>
            <person name="Schein J."/>
            <person name="Sterck L."/>
            <person name="Aerts A."/>
            <person name="Bhalerao R.R."/>
            <person name="Bhalerao R.P."/>
            <person name="Blaudez D."/>
            <person name="Boerjan W."/>
            <person name="Brun A."/>
            <person name="Brunner A."/>
            <person name="Busov V."/>
            <person name="Campbell M."/>
            <person name="Carlson J."/>
            <person name="Chalot M."/>
            <person name="Chapman J."/>
            <person name="Chen G.L."/>
            <person name="Cooper D."/>
            <person name="Coutinho P.M."/>
            <person name="Couturier J."/>
            <person name="Covert S."/>
            <person name="Cronk Q."/>
            <person name="Cunningham R."/>
            <person name="Davis J."/>
            <person name="Degroeve S."/>
            <person name="Dejardin A."/>
            <person name="Depamphilis C."/>
            <person name="Detter J."/>
            <person name="Dirks B."/>
            <person name="Dubchak I."/>
            <person name="Duplessis S."/>
            <person name="Ehlting J."/>
            <person name="Ellis B."/>
            <person name="Gendler K."/>
            <person name="Goodstein D."/>
            <person name="Gribskov M."/>
            <person name="Grimwood J."/>
            <person name="Groover A."/>
            <person name="Gunter L."/>
            <person name="Hamberger B."/>
            <person name="Heinze B."/>
            <person name="Helariutta Y."/>
            <person name="Henrissat B."/>
            <person name="Holligan D."/>
            <person name="Holt R."/>
            <person name="Huang W."/>
            <person name="Islam-Faridi N."/>
            <person name="Jones S."/>
            <person name="Jones-Rhoades M."/>
            <person name="Jorgensen R."/>
            <person name="Joshi C."/>
            <person name="Kangasjarvi J."/>
            <person name="Karlsson J."/>
            <person name="Kelleher C."/>
            <person name="Kirkpatrick R."/>
            <person name="Kirst M."/>
            <person name="Kohler A."/>
            <person name="Kalluri U."/>
            <person name="Larimer F."/>
            <person name="Leebens-Mack J."/>
            <person name="Leple J.C."/>
            <person name="Locascio P."/>
            <person name="Lou Y."/>
            <person name="Lucas S."/>
            <person name="Martin F."/>
            <person name="Montanini B."/>
            <person name="Napoli C."/>
            <person name="Nelson D.R."/>
            <person name="Nelson C."/>
            <person name="Nieminen K."/>
            <person name="Nilsson O."/>
            <person name="Pereda V."/>
            <person name="Peter G."/>
            <person name="Philippe R."/>
            <person name="Pilate G."/>
            <person name="Poliakov A."/>
            <person name="Razumovskaya J."/>
            <person name="Richardson P."/>
            <person name="Rinaldi C."/>
            <person name="Ritland K."/>
            <person name="Rouze P."/>
            <person name="Ryaboy D."/>
            <person name="Schmutz J."/>
            <person name="Schrader J."/>
            <person name="Segerman B."/>
            <person name="Shin H."/>
            <person name="Siddiqui A."/>
            <person name="Sterky F."/>
            <person name="Terry A."/>
            <person name="Tsai C.J."/>
            <person name="Uberbacher E."/>
            <person name="Unneberg P."/>
            <person name="Vahala J."/>
            <person name="Wall K."/>
            <person name="Wessler S."/>
            <person name="Yang G."/>
            <person name="Yin T."/>
            <person name="Douglas C."/>
            <person name="Marra M."/>
            <person name="Sandberg G."/>
            <person name="Van de Peer Y."/>
            <person name="Rokhsar D."/>
        </authorList>
    </citation>
    <scope>NUCLEOTIDE SEQUENCE [LARGE SCALE GENOMIC DNA]</scope>
    <source>
        <strain evidence="3">cv. Nisqually</strain>
    </source>
</reference>
<organism evidence="2 3">
    <name type="scientific">Populus trichocarpa</name>
    <name type="common">Western balsam poplar</name>
    <name type="synonym">Populus balsamifera subsp. trichocarpa</name>
    <dbReference type="NCBI Taxonomy" id="3694"/>
    <lineage>
        <taxon>Eukaryota</taxon>
        <taxon>Viridiplantae</taxon>
        <taxon>Streptophyta</taxon>
        <taxon>Embryophyta</taxon>
        <taxon>Tracheophyta</taxon>
        <taxon>Spermatophyta</taxon>
        <taxon>Magnoliopsida</taxon>
        <taxon>eudicotyledons</taxon>
        <taxon>Gunneridae</taxon>
        <taxon>Pentapetalae</taxon>
        <taxon>rosids</taxon>
        <taxon>fabids</taxon>
        <taxon>Malpighiales</taxon>
        <taxon>Salicaceae</taxon>
        <taxon>Saliceae</taxon>
        <taxon>Populus</taxon>
    </lineage>
</organism>
<keyword evidence="3" id="KW-1185">Reference proteome</keyword>
<name>A0A2K1YSP1_POPTR</name>
<evidence type="ECO:0008006" key="4">
    <source>
        <dbReference type="Google" id="ProtNLM"/>
    </source>
</evidence>
<keyword evidence="1" id="KW-1133">Transmembrane helix</keyword>
<accession>A0A2K1YSP1</accession>
<proteinExistence type="predicted"/>
<evidence type="ECO:0000313" key="2">
    <source>
        <dbReference type="EMBL" id="PNT16049.1"/>
    </source>
</evidence>
<dbReference type="InParanoid" id="A0A2K1YSP1"/>
<gene>
    <name evidence="2" type="ORF">POPTR_010G118500</name>
</gene>
<keyword evidence="1" id="KW-0472">Membrane</keyword>